<dbReference type="Proteomes" id="UP001500353">
    <property type="component" value="Unassembled WGS sequence"/>
</dbReference>
<comment type="caution">
    <text evidence="3">The sequence shown here is derived from an EMBL/GenBank/DDBJ whole genome shotgun (WGS) entry which is preliminary data.</text>
</comment>
<dbReference type="InterPro" id="IPR037682">
    <property type="entry name" value="TonB_C"/>
</dbReference>
<feature type="signal peptide" evidence="1">
    <location>
        <begin position="1"/>
        <end position="18"/>
    </location>
</feature>
<dbReference type="Pfam" id="PF03544">
    <property type="entry name" value="TonB_C"/>
    <property type="match status" value="1"/>
</dbReference>
<evidence type="ECO:0000256" key="1">
    <source>
        <dbReference type="SAM" id="SignalP"/>
    </source>
</evidence>
<keyword evidence="4" id="KW-1185">Reference proteome</keyword>
<evidence type="ECO:0000313" key="4">
    <source>
        <dbReference type="Proteomes" id="UP001500353"/>
    </source>
</evidence>
<dbReference type="SUPFAM" id="SSF74653">
    <property type="entry name" value="TolA/TonB C-terminal domain"/>
    <property type="match status" value="1"/>
</dbReference>
<reference evidence="4" key="1">
    <citation type="journal article" date="2019" name="Int. J. Syst. Evol. Microbiol.">
        <title>The Global Catalogue of Microorganisms (GCM) 10K type strain sequencing project: providing services to taxonomists for standard genome sequencing and annotation.</title>
        <authorList>
            <consortium name="The Broad Institute Genomics Platform"/>
            <consortium name="The Broad Institute Genome Sequencing Center for Infectious Disease"/>
            <person name="Wu L."/>
            <person name="Ma J."/>
        </authorList>
    </citation>
    <scope>NUCLEOTIDE SEQUENCE [LARGE SCALE GENOMIC DNA]</scope>
    <source>
        <strain evidence="4">JCM 18019</strain>
    </source>
</reference>
<protein>
    <recommendedName>
        <fullName evidence="2">TonB C-terminal domain-containing protein</fullName>
    </recommendedName>
</protein>
<organism evidence="3 4">
    <name type="scientific">Chryseobacterium ginsengisoli</name>
    <dbReference type="NCBI Taxonomy" id="363853"/>
    <lineage>
        <taxon>Bacteria</taxon>
        <taxon>Pseudomonadati</taxon>
        <taxon>Bacteroidota</taxon>
        <taxon>Flavobacteriia</taxon>
        <taxon>Flavobacteriales</taxon>
        <taxon>Weeksellaceae</taxon>
        <taxon>Chryseobacterium group</taxon>
        <taxon>Chryseobacterium</taxon>
    </lineage>
</organism>
<dbReference type="RefSeq" id="WP_345202784.1">
    <property type="nucleotide sequence ID" value="NZ_BAABHX010000003.1"/>
</dbReference>
<accession>A0ABP9M918</accession>
<dbReference type="EMBL" id="BAABHX010000003">
    <property type="protein sequence ID" value="GAA5091263.1"/>
    <property type="molecule type" value="Genomic_DNA"/>
</dbReference>
<keyword evidence="1" id="KW-0732">Signal</keyword>
<sequence length="135" mass="15257">MKKLLVFIILLSSIKILSQETVVAKTKTILSNDTIYEEVDKIPEYPGGIEAFRTNFMQTSDVAKINATGIIKSEVQFVISPEGIITDIKIDGDNKSMNKEMERSLKAMSKTKWKPGEINGQPVRYKFRFPIAMNL</sequence>
<feature type="domain" description="TonB C-terminal" evidence="2">
    <location>
        <begin position="73"/>
        <end position="132"/>
    </location>
</feature>
<dbReference type="Gene3D" id="3.30.1150.10">
    <property type="match status" value="1"/>
</dbReference>
<proteinExistence type="predicted"/>
<feature type="chain" id="PRO_5045196240" description="TonB C-terminal domain-containing protein" evidence="1">
    <location>
        <begin position="19"/>
        <end position="135"/>
    </location>
</feature>
<evidence type="ECO:0000259" key="2">
    <source>
        <dbReference type="Pfam" id="PF03544"/>
    </source>
</evidence>
<name>A0ABP9M918_9FLAO</name>
<gene>
    <name evidence="3" type="ORF">GCM10023210_18430</name>
</gene>
<evidence type="ECO:0000313" key="3">
    <source>
        <dbReference type="EMBL" id="GAA5091263.1"/>
    </source>
</evidence>